<dbReference type="Proteomes" id="UP000525686">
    <property type="component" value="Unassembled WGS sequence"/>
</dbReference>
<organism evidence="3 4">
    <name type="scientific">Streptomyces alkaliterrae</name>
    <dbReference type="NCBI Taxonomy" id="2213162"/>
    <lineage>
        <taxon>Bacteria</taxon>
        <taxon>Bacillati</taxon>
        <taxon>Actinomycetota</taxon>
        <taxon>Actinomycetes</taxon>
        <taxon>Kitasatosporales</taxon>
        <taxon>Streptomycetaceae</taxon>
        <taxon>Streptomyces</taxon>
    </lineage>
</organism>
<dbReference type="EMBL" id="JABJWZ010000032">
    <property type="protein sequence ID" value="MBB1252956.1"/>
    <property type="molecule type" value="Genomic_DNA"/>
</dbReference>
<dbReference type="RefSeq" id="WP_228452606.1">
    <property type="nucleotide sequence ID" value="NZ_JABJWZ010000032.1"/>
</dbReference>
<feature type="transmembrane region" description="Helical" evidence="1">
    <location>
        <begin position="133"/>
        <end position="154"/>
    </location>
</feature>
<comment type="caution">
    <text evidence="3">The sequence shown here is derived from an EMBL/GenBank/DDBJ whole genome shotgun (WGS) entry which is preliminary data.</text>
</comment>
<feature type="non-terminal residue" evidence="3">
    <location>
        <position position="1"/>
    </location>
</feature>
<keyword evidence="1" id="KW-0472">Membrane</keyword>
<reference evidence="4" key="1">
    <citation type="submission" date="2020-05" db="EMBL/GenBank/DDBJ databases">
        <title>Classification of alakaliphilic streptomycetes isolated from an alkaline soil next to Lonar Crater, India and a proposal for the recognition of Streptomyces alkaliterrae sp. nov.</title>
        <authorList>
            <person name="Golinska P."/>
        </authorList>
    </citation>
    <scope>NUCLEOTIDE SEQUENCE [LARGE SCALE GENOMIC DNA]</scope>
    <source>
        <strain evidence="4">OF3</strain>
    </source>
</reference>
<feature type="transmembrane region" description="Helical" evidence="1">
    <location>
        <begin position="42"/>
        <end position="63"/>
    </location>
</feature>
<evidence type="ECO:0000256" key="1">
    <source>
        <dbReference type="SAM" id="Phobius"/>
    </source>
</evidence>
<accession>A0A7W3ZLY9</accession>
<evidence type="ECO:0000313" key="3">
    <source>
        <dbReference type="EMBL" id="MBB1252956.1"/>
    </source>
</evidence>
<keyword evidence="3" id="KW-0808">Transferase</keyword>
<name>A0A7W3ZLY9_9ACTN</name>
<dbReference type="AlphaFoldDB" id="A0A7W3ZLY9"/>
<evidence type="ECO:0000313" key="4">
    <source>
        <dbReference type="Proteomes" id="UP000525686"/>
    </source>
</evidence>
<evidence type="ECO:0000259" key="2">
    <source>
        <dbReference type="Pfam" id="PF19365"/>
    </source>
</evidence>
<gene>
    <name evidence="3" type="ORF">H3146_06180</name>
</gene>
<protein>
    <submittedName>
        <fullName evidence="3">CDP-alcohol phosphatidyltransferase family protein</fullName>
    </submittedName>
</protein>
<dbReference type="GO" id="GO:0016740">
    <property type="term" value="F:transferase activity"/>
    <property type="evidence" value="ECO:0007669"/>
    <property type="project" value="UniProtKB-KW"/>
</dbReference>
<keyword evidence="1" id="KW-0812">Transmembrane</keyword>
<sequence length="176" mass="18111">VLLLAVALLATPDGPALPLAAAGYALLTALAVARPPTGRFDWLVPALFRAAEYGLILVLAQIAANKEVNGALPAAFGLVAALAYHHYDTVHRIRGGTGAPPRWLVRVSGGHEGRTLLVSLAAVASLDADRSPVVPGFASVLTALAVLLATLWLVESVRFQATSSAPATHDESGEPA</sequence>
<feature type="domain" description="DUF5941" evidence="2">
    <location>
        <begin position="2"/>
        <end position="176"/>
    </location>
</feature>
<keyword evidence="1" id="KW-1133">Transmembrane helix</keyword>
<proteinExistence type="predicted"/>
<dbReference type="InterPro" id="IPR045985">
    <property type="entry name" value="DUF5941"/>
</dbReference>
<dbReference type="Pfam" id="PF19365">
    <property type="entry name" value="DUF5941"/>
    <property type="match status" value="1"/>
</dbReference>